<dbReference type="PROSITE" id="PS00373">
    <property type="entry name" value="GART"/>
    <property type="match status" value="1"/>
</dbReference>
<name>A0A5C7EWA0_9PROT</name>
<feature type="domain" description="Formyl transferase C-terminal" evidence="10">
    <location>
        <begin position="203"/>
        <end position="299"/>
    </location>
</feature>
<dbReference type="FunCoup" id="A0A5C7EWA0">
    <property type="interactions" value="525"/>
</dbReference>
<dbReference type="Gene3D" id="3.40.50.170">
    <property type="entry name" value="Formyl transferase, N-terminal domain"/>
    <property type="match status" value="1"/>
</dbReference>
<dbReference type="Pfam" id="PF02911">
    <property type="entry name" value="Formyl_trans_C"/>
    <property type="match status" value="1"/>
</dbReference>
<gene>
    <name evidence="8" type="primary">fmt</name>
    <name evidence="11" type="ORF">FR698_01675</name>
</gene>
<evidence type="ECO:0000256" key="8">
    <source>
        <dbReference type="HAMAP-Rule" id="MF_00182"/>
    </source>
</evidence>
<evidence type="ECO:0000256" key="4">
    <source>
        <dbReference type="ARBA" id="ARBA00016014"/>
    </source>
</evidence>
<dbReference type="SUPFAM" id="SSF53328">
    <property type="entry name" value="Formyltransferase"/>
    <property type="match status" value="1"/>
</dbReference>
<comment type="similarity">
    <text evidence="2 8">Belongs to the Fmt family.</text>
</comment>
<dbReference type="AlphaFoldDB" id="A0A5C7EWA0"/>
<dbReference type="Pfam" id="PF00551">
    <property type="entry name" value="Formyl_trans_N"/>
    <property type="match status" value="1"/>
</dbReference>
<comment type="function">
    <text evidence="1 8">Attaches a formyl group to the free amino group of methionyl-tRNA(fMet). The formyl group appears to play a dual role in the initiator identity of N-formylmethionyl-tRNA by promoting its recognition by IF2 and preventing the misappropriation of this tRNA by the elongation apparatus.</text>
</comment>
<protein>
    <recommendedName>
        <fullName evidence="4 8">Methionyl-tRNA formyltransferase</fullName>
        <ecNumber evidence="3 8">2.1.2.9</ecNumber>
    </recommendedName>
</protein>
<evidence type="ECO:0000256" key="2">
    <source>
        <dbReference type="ARBA" id="ARBA00010699"/>
    </source>
</evidence>
<dbReference type="InterPro" id="IPR037022">
    <property type="entry name" value="Formyl_trans_C_sf"/>
</dbReference>
<dbReference type="GO" id="GO:0005829">
    <property type="term" value="C:cytosol"/>
    <property type="evidence" value="ECO:0007669"/>
    <property type="project" value="TreeGrafter"/>
</dbReference>
<evidence type="ECO:0000256" key="1">
    <source>
        <dbReference type="ARBA" id="ARBA00002606"/>
    </source>
</evidence>
<proteinExistence type="inferred from homology"/>
<dbReference type="CDD" id="cd08646">
    <property type="entry name" value="FMT_core_Met-tRNA-FMT_N"/>
    <property type="match status" value="1"/>
</dbReference>
<dbReference type="InterPro" id="IPR001555">
    <property type="entry name" value="GART_AS"/>
</dbReference>
<dbReference type="InterPro" id="IPR011034">
    <property type="entry name" value="Formyl_transferase-like_C_sf"/>
</dbReference>
<feature type="domain" description="Formyl transferase N-terminal" evidence="9">
    <location>
        <begin position="3"/>
        <end position="180"/>
    </location>
</feature>
<dbReference type="OrthoDB" id="5289340at2"/>
<feature type="binding site" evidence="8">
    <location>
        <begin position="109"/>
        <end position="112"/>
    </location>
    <ligand>
        <name>(6S)-5,6,7,8-tetrahydrofolate</name>
        <dbReference type="ChEBI" id="CHEBI:57453"/>
    </ligand>
</feature>
<dbReference type="Gene3D" id="3.10.25.10">
    <property type="entry name" value="Formyl transferase, C-terminal domain"/>
    <property type="match status" value="1"/>
</dbReference>
<dbReference type="HAMAP" id="MF_00182">
    <property type="entry name" value="Formyl_trans"/>
    <property type="match status" value="1"/>
</dbReference>
<dbReference type="EC" id="2.1.2.9" evidence="3 8"/>
<dbReference type="Proteomes" id="UP000321201">
    <property type="component" value="Unassembled WGS sequence"/>
</dbReference>
<organism evidence="11 12">
    <name type="scientific">Pelomicrobium methylotrophicum</name>
    <dbReference type="NCBI Taxonomy" id="2602750"/>
    <lineage>
        <taxon>Bacteria</taxon>
        <taxon>Pseudomonadati</taxon>
        <taxon>Pseudomonadota</taxon>
        <taxon>Hydrogenophilia</taxon>
        <taxon>Hydrogenophilia incertae sedis</taxon>
        <taxon>Pelomicrobium</taxon>
    </lineage>
</organism>
<evidence type="ECO:0000313" key="11">
    <source>
        <dbReference type="EMBL" id="TXF13275.1"/>
    </source>
</evidence>
<dbReference type="NCBIfam" id="TIGR00460">
    <property type="entry name" value="fmt"/>
    <property type="match status" value="1"/>
</dbReference>
<evidence type="ECO:0000259" key="9">
    <source>
        <dbReference type="Pfam" id="PF00551"/>
    </source>
</evidence>
<dbReference type="InParanoid" id="A0A5C7EWA0"/>
<accession>A0A5C7EWA0</accession>
<comment type="catalytic activity">
    <reaction evidence="7 8">
        <text>L-methionyl-tRNA(fMet) + (6R)-10-formyltetrahydrofolate = N-formyl-L-methionyl-tRNA(fMet) + (6S)-5,6,7,8-tetrahydrofolate + H(+)</text>
        <dbReference type="Rhea" id="RHEA:24380"/>
        <dbReference type="Rhea" id="RHEA-COMP:9952"/>
        <dbReference type="Rhea" id="RHEA-COMP:9953"/>
        <dbReference type="ChEBI" id="CHEBI:15378"/>
        <dbReference type="ChEBI" id="CHEBI:57453"/>
        <dbReference type="ChEBI" id="CHEBI:78530"/>
        <dbReference type="ChEBI" id="CHEBI:78844"/>
        <dbReference type="ChEBI" id="CHEBI:195366"/>
        <dbReference type="EC" id="2.1.2.9"/>
    </reaction>
</comment>
<evidence type="ECO:0000256" key="7">
    <source>
        <dbReference type="ARBA" id="ARBA00048558"/>
    </source>
</evidence>
<dbReference type="FunFam" id="3.40.50.12230:FF:000001">
    <property type="entry name" value="Methionyl-tRNA formyltransferase"/>
    <property type="match status" value="1"/>
</dbReference>
<dbReference type="GO" id="GO:0004479">
    <property type="term" value="F:methionyl-tRNA formyltransferase activity"/>
    <property type="evidence" value="ECO:0007669"/>
    <property type="project" value="UniProtKB-UniRule"/>
</dbReference>
<dbReference type="PANTHER" id="PTHR11138:SF5">
    <property type="entry name" value="METHIONYL-TRNA FORMYLTRANSFERASE, MITOCHONDRIAL"/>
    <property type="match status" value="1"/>
</dbReference>
<dbReference type="InterPro" id="IPR036477">
    <property type="entry name" value="Formyl_transf_N_sf"/>
</dbReference>
<dbReference type="SUPFAM" id="SSF50486">
    <property type="entry name" value="FMT C-terminal domain-like"/>
    <property type="match status" value="1"/>
</dbReference>
<dbReference type="InterPro" id="IPR044135">
    <property type="entry name" value="Met-tRNA-FMT_C"/>
</dbReference>
<evidence type="ECO:0000256" key="3">
    <source>
        <dbReference type="ARBA" id="ARBA00012261"/>
    </source>
</evidence>
<evidence type="ECO:0000256" key="5">
    <source>
        <dbReference type="ARBA" id="ARBA00022679"/>
    </source>
</evidence>
<evidence type="ECO:0000313" key="12">
    <source>
        <dbReference type="Proteomes" id="UP000321201"/>
    </source>
</evidence>
<keyword evidence="12" id="KW-1185">Reference proteome</keyword>
<sequence>MNLVFAGTPEFAATALAALLRSRHRVSLVLTQPDRPAGRGLRPAPSPVKRLAAEVGLPLLQPATLRDAGVERTLAETSPDALVVAAYGLLLPRGVLEIPRWGCLNIHASLLPRWRGAAPIPRAILAGDQETGITIMQMDEGLDTGAMLLQRRLPIESGDTAGTLHDKLAALGAQCIVEALDALEAGRLRPIPQPEAGACYAPKIDKAETAVDWARDAAFIDRLVRAFNPQPGATTSVRGTALKLWRAQPVEAERGAPGSVLRADAQGLVVGCGSGALRILELQRAGGRRLPAAEFLKGFPLRPGDRLGT</sequence>
<reference evidence="11 12" key="1">
    <citation type="submission" date="2019-08" db="EMBL/GenBank/DDBJ databases">
        <title>Pelomicrobium methylotrophicum gen. nov., sp. nov. a moderately thermophilic, facultatively anaerobic, lithoautotrophic and methylotrophic bacterium isolated from a terrestrial mud volcano.</title>
        <authorList>
            <person name="Slobodkina G.B."/>
            <person name="Merkel A.Y."/>
            <person name="Slobodkin A.I."/>
        </authorList>
    </citation>
    <scope>NUCLEOTIDE SEQUENCE [LARGE SCALE GENOMIC DNA]</scope>
    <source>
        <strain evidence="11 12">SM250</strain>
    </source>
</reference>
<dbReference type="InterPro" id="IPR005794">
    <property type="entry name" value="Fmt"/>
</dbReference>
<dbReference type="EMBL" id="VPFL01000002">
    <property type="protein sequence ID" value="TXF13275.1"/>
    <property type="molecule type" value="Genomic_DNA"/>
</dbReference>
<keyword evidence="5 8" id="KW-0808">Transferase</keyword>
<evidence type="ECO:0000259" key="10">
    <source>
        <dbReference type="Pfam" id="PF02911"/>
    </source>
</evidence>
<dbReference type="InterPro" id="IPR041711">
    <property type="entry name" value="Met-tRNA-FMT_N"/>
</dbReference>
<dbReference type="InterPro" id="IPR005793">
    <property type="entry name" value="Formyl_trans_C"/>
</dbReference>
<dbReference type="RefSeq" id="WP_147798449.1">
    <property type="nucleotide sequence ID" value="NZ_VPFL01000002.1"/>
</dbReference>
<dbReference type="InterPro" id="IPR002376">
    <property type="entry name" value="Formyl_transf_N"/>
</dbReference>
<evidence type="ECO:0000256" key="6">
    <source>
        <dbReference type="ARBA" id="ARBA00022917"/>
    </source>
</evidence>
<comment type="caution">
    <text evidence="11">The sequence shown here is derived from an EMBL/GenBank/DDBJ whole genome shotgun (WGS) entry which is preliminary data.</text>
</comment>
<dbReference type="PANTHER" id="PTHR11138">
    <property type="entry name" value="METHIONYL-TRNA FORMYLTRANSFERASE"/>
    <property type="match status" value="1"/>
</dbReference>
<dbReference type="CDD" id="cd08704">
    <property type="entry name" value="Met_tRNA_FMT_C"/>
    <property type="match status" value="1"/>
</dbReference>
<keyword evidence="6 8" id="KW-0648">Protein biosynthesis</keyword>